<evidence type="ECO:0000313" key="3">
    <source>
        <dbReference type="Proteomes" id="UP000674084"/>
    </source>
</evidence>
<dbReference type="EMBL" id="JAGPXE010000001">
    <property type="protein sequence ID" value="MBQ0923100.1"/>
    <property type="molecule type" value="Genomic_DNA"/>
</dbReference>
<protein>
    <submittedName>
        <fullName evidence="2">Roadblock/LC7 domain-containing protein</fullName>
    </submittedName>
</protein>
<dbReference type="PANTHER" id="PTHR36222">
    <property type="entry name" value="SERINE PROTEASE INHIBITOR RV3364C"/>
    <property type="match status" value="1"/>
</dbReference>
<evidence type="ECO:0000259" key="1">
    <source>
        <dbReference type="SMART" id="SM00960"/>
    </source>
</evidence>
<proteinExistence type="predicted"/>
<comment type="caution">
    <text evidence="2">The sequence shown here is derived from an EMBL/GenBank/DDBJ whole genome shotgun (WGS) entry which is preliminary data.</text>
</comment>
<dbReference type="Gene3D" id="3.30.450.30">
    <property type="entry name" value="Dynein light chain 2a, cytoplasmic"/>
    <property type="match status" value="1"/>
</dbReference>
<dbReference type="SUPFAM" id="SSF103196">
    <property type="entry name" value="Roadblock/LC7 domain"/>
    <property type="match status" value="1"/>
</dbReference>
<dbReference type="PANTHER" id="PTHR36222:SF1">
    <property type="entry name" value="SERINE PROTEASE INHIBITOR RV3364C"/>
    <property type="match status" value="1"/>
</dbReference>
<sequence length="155" mass="16552">MSTPLSTQQVPPATRASLQQWASDLLDRINRQGGGAAAAVIFSSDGLLLATAGNLSHDDAEAMAALASAYNGLNRSVDETFHGGGVIQLLLGMGNRELLLVADPTDQGSRLAVLTHDRTRDPREPDIEVISREAGRLTVQIGERMTSPERGHDQR</sequence>
<dbReference type="Proteomes" id="UP000674084">
    <property type="component" value="Unassembled WGS sequence"/>
</dbReference>
<dbReference type="InterPro" id="IPR004942">
    <property type="entry name" value="Roadblock/LAMTOR2_dom"/>
</dbReference>
<dbReference type="SMART" id="SM00960">
    <property type="entry name" value="Robl_LC7"/>
    <property type="match status" value="1"/>
</dbReference>
<keyword evidence="3" id="KW-1185">Reference proteome</keyword>
<organism evidence="2 3">
    <name type="scientific">Saccharopolyspora endophytica</name>
    <dbReference type="NCBI Taxonomy" id="543886"/>
    <lineage>
        <taxon>Bacteria</taxon>
        <taxon>Bacillati</taxon>
        <taxon>Actinomycetota</taxon>
        <taxon>Actinomycetes</taxon>
        <taxon>Pseudonocardiales</taxon>
        <taxon>Pseudonocardiaceae</taxon>
        <taxon>Saccharopolyspora</taxon>
    </lineage>
</organism>
<feature type="domain" description="Roadblock/LAMTOR2" evidence="1">
    <location>
        <begin position="22"/>
        <end position="115"/>
    </location>
</feature>
<dbReference type="Pfam" id="PF03259">
    <property type="entry name" value="Robl_LC7"/>
    <property type="match status" value="1"/>
</dbReference>
<accession>A0ABS5DA27</accession>
<dbReference type="RefSeq" id="WP_210968563.1">
    <property type="nucleotide sequence ID" value="NZ_JAGPXE010000001.1"/>
</dbReference>
<name>A0ABS5DA27_9PSEU</name>
<dbReference type="InterPro" id="IPR053141">
    <property type="entry name" value="Mycobact_SerProt_Inhib_Rv3364c"/>
</dbReference>
<gene>
    <name evidence="2" type="ORF">KBO27_04040</name>
</gene>
<evidence type="ECO:0000313" key="2">
    <source>
        <dbReference type="EMBL" id="MBQ0923100.1"/>
    </source>
</evidence>
<reference evidence="2 3" key="1">
    <citation type="submission" date="2021-04" db="EMBL/GenBank/DDBJ databases">
        <title>Whole-genome sequencing of Saccharopolyspora endophytica KCTC 19397.</title>
        <authorList>
            <person name="Ay H."/>
            <person name="Saygin H."/>
            <person name="Sahin N."/>
        </authorList>
    </citation>
    <scope>NUCLEOTIDE SEQUENCE [LARGE SCALE GENOMIC DNA]</scope>
    <source>
        <strain evidence="2 3">KCTC 19397</strain>
    </source>
</reference>